<evidence type="ECO:0000313" key="4">
    <source>
        <dbReference type="EMBL" id="TDK20341.1"/>
    </source>
</evidence>
<dbReference type="InterPro" id="IPR014440">
    <property type="entry name" value="HCCAis_GSTk"/>
</dbReference>
<name>A0A4V3AL99_9GAMM</name>
<dbReference type="InterPro" id="IPR051924">
    <property type="entry name" value="GST_Kappa/NadH"/>
</dbReference>
<dbReference type="EMBL" id="SMTF01000020">
    <property type="protein sequence ID" value="TDK20341.1"/>
    <property type="molecule type" value="Genomic_DNA"/>
</dbReference>
<dbReference type="PANTHER" id="PTHR42943:SF2">
    <property type="entry name" value="GLUTATHIONE S-TRANSFERASE KAPPA 1"/>
    <property type="match status" value="1"/>
</dbReference>
<dbReference type="EC" id="5.99.1.4" evidence="1"/>
<dbReference type="GO" id="GO:0018845">
    <property type="term" value="F:2-hydroxychromene-2-carboxylate isomerase activity"/>
    <property type="evidence" value="ECO:0007669"/>
    <property type="project" value="UniProtKB-UniRule"/>
</dbReference>
<dbReference type="InterPro" id="IPR036249">
    <property type="entry name" value="Thioredoxin-like_sf"/>
</dbReference>
<dbReference type="SUPFAM" id="SSF52833">
    <property type="entry name" value="Thioredoxin-like"/>
    <property type="match status" value="1"/>
</dbReference>
<dbReference type="Gene3D" id="3.40.30.10">
    <property type="entry name" value="Glutaredoxin"/>
    <property type="match status" value="1"/>
</dbReference>
<accession>A0A4V3AL99</accession>
<comment type="similarity">
    <text evidence="1">Belongs to the GST superfamily. NadH family.</text>
</comment>
<dbReference type="GO" id="GO:0004602">
    <property type="term" value="F:glutathione peroxidase activity"/>
    <property type="evidence" value="ECO:0007669"/>
    <property type="project" value="TreeGrafter"/>
</dbReference>
<comment type="catalytic activity">
    <reaction evidence="1">
        <text>2-hydroxychromene-2-carboxylate = (3E)-4-(2-hydroxyphenyl)-2-oxobut-3-enoate</text>
        <dbReference type="Rhea" id="RHEA:27401"/>
        <dbReference type="ChEBI" id="CHEBI:59350"/>
        <dbReference type="ChEBI" id="CHEBI:59353"/>
        <dbReference type="EC" id="5.99.1.4"/>
    </reaction>
</comment>
<feature type="domain" description="DSBA-like thioredoxin" evidence="3">
    <location>
        <begin position="12"/>
        <end position="183"/>
    </location>
</feature>
<dbReference type="InterPro" id="IPR044087">
    <property type="entry name" value="NahD-like"/>
</dbReference>
<dbReference type="PANTHER" id="PTHR42943">
    <property type="entry name" value="GLUTATHIONE S-TRANSFERASE KAPPA"/>
    <property type="match status" value="1"/>
</dbReference>
<dbReference type="GO" id="GO:0006749">
    <property type="term" value="P:glutathione metabolic process"/>
    <property type="evidence" value="ECO:0007669"/>
    <property type="project" value="TreeGrafter"/>
</dbReference>
<sequence length="217" mass="23829">MSAAAAAPARWYFDVVSPFAYLQWQRLRPLLGTHGIEPVPILFGAVLDALGQRGPAEIPRKREFTYRHVLWQARQRDVPLRFPPTHPFNPLAALRLCIAAGNAPHAIDAAFAWIWTEGRAGDSLEALAPLCERLGVDAALLSSDAVKATLRDNTRAAIEAQVFGVPTLQIGDTLFWGDDAHDFALAVLHDPSLLDDAEMQRTARLPVGVTRRREPSA</sequence>
<reference evidence="4 5" key="1">
    <citation type="submission" date="2019-03" db="EMBL/GenBank/DDBJ databases">
        <title>Luteimonas zhaokaii sp.nov., isolated from the rectal contents of Plateau pika in Yushu, Qinghai Province, China.</title>
        <authorList>
            <person name="Zhang G."/>
        </authorList>
    </citation>
    <scope>NUCLEOTIDE SEQUENCE [LARGE SCALE GENOMIC DNA]</scope>
    <source>
        <strain evidence="4 5">B9</strain>
    </source>
</reference>
<dbReference type="GO" id="GO:1901170">
    <property type="term" value="P:naphthalene catabolic process"/>
    <property type="evidence" value="ECO:0007669"/>
    <property type="project" value="InterPro"/>
</dbReference>
<dbReference type="OrthoDB" id="5244108at2"/>
<feature type="active site" description="Nucleophile" evidence="2">
    <location>
        <position position="17"/>
    </location>
</feature>
<evidence type="ECO:0000256" key="1">
    <source>
        <dbReference type="PIRNR" id="PIRNR006386"/>
    </source>
</evidence>
<dbReference type="GO" id="GO:0004364">
    <property type="term" value="F:glutathione transferase activity"/>
    <property type="evidence" value="ECO:0007669"/>
    <property type="project" value="TreeGrafter"/>
</dbReference>
<dbReference type="PIRSF" id="PIRSF006386">
    <property type="entry name" value="HCCAis_GSTk"/>
    <property type="match status" value="1"/>
</dbReference>
<keyword evidence="1 4" id="KW-0413">Isomerase</keyword>
<organism evidence="4 5">
    <name type="scientific">Luteimonas aestuarii</name>
    <dbReference type="NCBI Taxonomy" id="453837"/>
    <lineage>
        <taxon>Bacteria</taxon>
        <taxon>Pseudomonadati</taxon>
        <taxon>Pseudomonadota</taxon>
        <taxon>Gammaproteobacteria</taxon>
        <taxon>Lysobacterales</taxon>
        <taxon>Lysobacteraceae</taxon>
        <taxon>Luteimonas</taxon>
    </lineage>
</organism>
<dbReference type="RefSeq" id="WP_133323625.1">
    <property type="nucleotide sequence ID" value="NZ_SMTF01000020.1"/>
</dbReference>
<gene>
    <name evidence="4" type="ORF">E2F46_16195</name>
</gene>
<dbReference type="AlphaFoldDB" id="A0A4V3AL99"/>
<evidence type="ECO:0000259" key="3">
    <source>
        <dbReference type="Pfam" id="PF01323"/>
    </source>
</evidence>
<dbReference type="Proteomes" id="UP000294796">
    <property type="component" value="Unassembled WGS sequence"/>
</dbReference>
<dbReference type="CDD" id="cd03022">
    <property type="entry name" value="DsbA_HCCA_Iso"/>
    <property type="match status" value="1"/>
</dbReference>
<evidence type="ECO:0000313" key="5">
    <source>
        <dbReference type="Proteomes" id="UP000294796"/>
    </source>
</evidence>
<evidence type="ECO:0000256" key="2">
    <source>
        <dbReference type="PIRSR" id="PIRSR006386-1"/>
    </source>
</evidence>
<comment type="caution">
    <text evidence="4">The sequence shown here is derived from an EMBL/GenBank/DDBJ whole genome shotgun (WGS) entry which is preliminary data.</text>
</comment>
<proteinExistence type="inferred from homology"/>
<keyword evidence="5" id="KW-1185">Reference proteome</keyword>
<dbReference type="Pfam" id="PF01323">
    <property type="entry name" value="DSBA"/>
    <property type="match status" value="1"/>
</dbReference>
<dbReference type="InterPro" id="IPR001853">
    <property type="entry name" value="DSBA-like_thioredoxin_dom"/>
</dbReference>
<protein>
    <recommendedName>
        <fullName evidence="1">2-hydroxychromene-2-carboxylate isomerase</fullName>
        <ecNumber evidence="1">5.99.1.4</ecNumber>
    </recommendedName>
</protein>